<dbReference type="PROSITE" id="PS50818">
    <property type="entry name" value="INTEIN_C_TER"/>
    <property type="match status" value="1"/>
</dbReference>
<dbReference type="SUPFAM" id="SSF51294">
    <property type="entry name" value="Hedgehog/intein (Hint) domain"/>
    <property type="match status" value="1"/>
</dbReference>
<dbReference type="CDD" id="cd00081">
    <property type="entry name" value="Hint"/>
    <property type="match status" value="1"/>
</dbReference>
<dbReference type="InterPro" id="IPR030934">
    <property type="entry name" value="Intein_C"/>
</dbReference>
<feature type="region of interest" description="Disordered" evidence="1">
    <location>
        <begin position="181"/>
        <end position="213"/>
    </location>
</feature>
<dbReference type="InterPro" id="IPR006141">
    <property type="entry name" value="Intein_N"/>
</dbReference>
<sequence>MMTKWIIASSALLVSSCMEQTSCVARGTLVLTPAGPRPIEELAVGDPIYSVFEETGELIETRVTVIQTAEREVGSIQVGSTELRLTTDHPVYCPVEKLYAPAGDWLLGKRTSLLTIEPEFGVQEVTATSKFSGVDTVFDITVEHELHNFVANSIVVHNKSLYMPWDAGPDAYIEPDQSTEDMNAADMSDPSDMSPDAADLGPTGTRGTCSDDEPCDSGECISFGTDDPATGWHTCKQPQEAAPGCGTIEDPDQCCQHTDCTESAGGSCVLGPIFYCGGAQPEFANVCIYDSCGSNADCSESEVCVPAGVFREPASRCVASTCETDADCTAGASPECNPFFDPCNRRFIGFHCTYESSECRSDTDCAANNYCTPGVDGQTSCEEFFPPP</sequence>
<protein>
    <submittedName>
        <fullName evidence="2">Uncharacterized protein</fullName>
    </submittedName>
</protein>
<dbReference type="RefSeq" id="WP_146958354.1">
    <property type="nucleotide sequence ID" value="NZ_CP042467.1"/>
</dbReference>
<dbReference type="AlphaFoldDB" id="A0A5B8XST2"/>
<dbReference type="EMBL" id="CP042467">
    <property type="protein sequence ID" value="QED26696.1"/>
    <property type="molecule type" value="Genomic_DNA"/>
</dbReference>
<dbReference type="PROSITE" id="PS50817">
    <property type="entry name" value="INTEIN_N_TER"/>
    <property type="match status" value="1"/>
</dbReference>
<gene>
    <name evidence="2" type="ORF">FRD01_05430</name>
</gene>
<evidence type="ECO:0000313" key="2">
    <source>
        <dbReference type="EMBL" id="QED26696.1"/>
    </source>
</evidence>
<evidence type="ECO:0000313" key="3">
    <source>
        <dbReference type="Proteomes" id="UP000321595"/>
    </source>
</evidence>
<dbReference type="GO" id="GO:0016539">
    <property type="term" value="P:intein-mediated protein splicing"/>
    <property type="evidence" value="ECO:0007669"/>
    <property type="project" value="InterPro"/>
</dbReference>
<organism evidence="2 3">
    <name type="scientific">Microvenator marinus</name>
    <dbReference type="NCBI Taxonomy" id="2600177"/>
    <lineage>
        <taxon>Bacteria</taxon>
        <taxon>Deltaproteobacteria</taxon>
        <taxon>Bradymonadales</taxon>
        <taxon>Microvenatoraceae</taxon>
        <taxon>Microvenator</taxon>
    </lineage>
</organism>
<dbReference type="InterPro" id="IPR036844">
    <property type="entry name" value="Hint_dom_sf"/>
</dbReference>
<dbReference type="Proteomes" id="UP000321595">
    <property type="component" value="Chromosome"/>
</dbReference>
<dbReference type="KEGG" id="bbae:FRD01_05430"/>
<proteinExistence type="predicted"/>
<dbReference type="Gene3D" id="2.170.16.10">
    <property type="entry name" value="Hedgehog/Intein (Hint) domain"/>
    <property type="match status" value="1"/>
</dbReference>
<feature type="compositionally biased region" description="Low complexity" evidence="1">
    <location>
        <begin position="181"/>
        <end position="199"/>
    </location>
</feature>
<dbReference type="OrthoDB" id="5475831at2"/>
<name>A0A5B8XST2_9DELT</name>
<accession>A0A5B8XST2</accession>
<dbReference type="PROSITE" id="PS51257">
    <property type="entry name" value="PROKAR_LIPOPROTEIN"/>
    <property type="match status" value="1"/>
</dbReference>
<dbReference type="NCBIfam" id="TIGR01443">
    <property type="entry name" value="intein_Cterm"/>
    <property type="match status" value="1"/>
</dbReference>
<keyword evidence="3" id="KW-1185">Reference proteome</keyword>
<reference evidence="2 3" key="1">
    <citation type="submission" date="2019-08" db="EMBL/GenBank/DDBJ databases">
        <authorList>
            <person name="Liang Q."/>
        </authorList>
    </citation>
    <scope>NUCLEOTIDE SEQUENCE [LARGE SCALE GENOMIC DNA]</scope>
    <source>
        <strain evidence="2 3">V1718</strain>
    </source>
</reference>
<evidence type="ECO:0000256" key="1">
    <source>
        <dbReference type="SAM" id="MobiDB-lite"/>
    </source>
</evidence>